<dbReference type="EMBL" id="CANHGI010000003">
    <property type="protein sequence ID" value="CAI5444036.1"/>
    <property type="molecule type" value="Genomic_DNA"/>
</dbReference>
<dbReference type="InterPro" id="IPR027417">
    <property type="entry name" value="P-loop_NTPase"/>
</dbReference>
<dbReference type="SUPFAM" id="SSF52540">
    <property type="entry name" value="P-loop containing nucleoside triphosphate hydrolases"/>
    <property type="match status" value="1"/>
</dbReference>
<proteinExistence type="predicted"/>
<dbReference type="InterPro" id="IPR016527">
    <property type="entry name" value="ORC4"/>
</dbReference>
<evidence type="ECO:0000313" key="1">
    <source>
        <dbReference type="EMBL" id="CAI5444036.1"/>
    </source>
</evidence>
<gene>
    <name evidence="1" type="ORF">CAMP_LOCUS6673</name>
</gene>
<dbReference type="PANTHER" id="PTHR12087:SF0">
    <property type="entry name" value="ORIGIN RECOGNITION COMPLEX SUBUNIT 4"/>
    <property type="match status" value="1"/>
</dbReference>
<keyword evidence="2" id="KW-1185">Reference proteome</keyword>
<dbReference type="GO" id="GO:0006270">
    <property type="term" value="P:DNA replication initiation"/>
    <property type="evidence" value="ECO:0007669"/>
    <property type="project" value="TreeGrafter"/>
</dbReference>
<dbReference type="Proteomes" id="UP001152747">
    <property type="component" value="Unassembled WGS sequence"/>
</dbReference>
<name>A0A9P1IH61_9PELO</name>
<organism evidence="1 2">
    <name type="scientific">Caenorhabditis angaria</name>
    <dbReference type="NCBI Taxonomy" id="860376"/>
    <lineage>
        <taxon>Eukaryota</taxon>
        <taxon>Metazoa</taxon>
        <taxon>Ecdysozoa</taxon>
        <taxon>Nematoda</taxon>
        <taxon>Chromadorea</taxon>
        <taxon>Rhabditida</taxon>
        <taxon>Rhabditina</taxon>
        <taxon>Rhabditomorpha</taxon>
        <taxon>Rhabditoidea</taxon>
        <taxon>Rhabditidae</taxon>
        <taxon>Peloderinae</taxon>
        <taxon>Caenorhabditis</taxon>
    </lineage>
</organism>
<comment type="caution">
    <text evidence="1">The sequence shown here is derived from an EMBL/GenBank/DDBJ whole genome shotgun (WGS) entry which is preliminary data.</text>
</comment>
<dbReference type="GO" id="GO:0005664">
    <property type="term" value="C:nuclear origin of replication recognition complex"/>
    <property type="evidence" value="ECO:0007669"/>
    <property type="project" value="TreeGrafter"/>
</dbReference>
<dbReference type="OrthoDB" id="343623at2759"/>
<accession>A0A9P1IH61</accession>
<sequence>MEILRKAEIQQCASEALEKLDDFMAGAEENESLEGKFVFPEKIDDLVVDFLSSQKGQCCLLEGEPNCGRETILMKVLKKYSIDLRVINVGYAAADPLLQESLARENEQDGEYSVFLIRDADELISGHQQEFLYTMTDKATSCSWLVFFSISRQNFAQNLEKRGNSRIPRIRVTFDQQTPTFDEYCTAFRQMIIPKSSEAEKSTNFQGFYQEMRSDTWLRDFYELYNFDGLKKLAAMILMEVAMGGDQIPTQKTVENALCSLMPSNRKLSILQDQTLRSQCVFLCCHRLCRNRRAESEFLTPRTTFRTVFLEYKKLANLHYAPLNVNNDVFVFREIEHLIEIGLLKCEKMANFSNISFRKIWLDMDALTVEKSISDVLKLPTTVRDFFATILD</sequence>
<dbReference type="PANTHER" id="PTHR12087">
    <property type="entry name" value="ORIGIN RECOGNITION COMPLEX SUBUNIT 4"/>
    <property type="match status" value="1"/>
</dbReference>
<dbReference type="AlphaFoldDB" id="A0A9P1IH61"/>
<dbReference type="GO" id="GO:0003688">
    <property type="term" value="F:DNA replication origin binding"/>
    <property type="evidence" value="ECO:0007669"/>
    <property type="project" value="TreeGrafter"/>
</dbReference>
<protein>
    <submittedName>
        <fullName evidence="1">Uncharacterized protein</fullName>
    </submittedName>
</protein>
<reference evidence="1" key="1">
    <citation type="submission" date="2022-11" db="EMBL/GenBank/DDBJ databases">
        <authorList>
            <person name="Kikuchi T."/>
        </authorList>
    </citation>
    <scope>NUCLEOTIDE SEQUENCE</scope>
    <source>
        <strain evidence="1">PS1010</strain>
    </source>
</reference>
<evidence type="ECO:0000313" key="2">
    <source>
        <dbReference type="Proteomes" id="UP001152747"/>
    </source>
</evidence>